<proteinExistence type="predicted"/>
<dbReference type="PANTHER" id="PTHR24023">
    <property type="entry name" value="COLLAGEN ALPHA"/>
    <property type="match status" value="1"/>
</dbReference>
<name>A0ABW4W4H9_9BACI</name>
<dbReference type="Gene3D" id="1.20.5.320">
    <property type="entry name" value="6-Phosphogluconate Dehydrogenase, domain 3"/>
    <property type="match status" value="1"/>
</dbReference>
<dbReference type="Proteomes" id="UP001597383">
    <property type="component" value="Unassembled WGS sequence"/>
</dbReference>
<feature type="region of interest" description="Disordered" evidence="1">
    <location>
        <begin position="422"/>
        <end position="453"/>
    </location>
</feature>
<feature type="region of interest" description="Disordered" evidence="1">
    <location>
        <begin position="507"/>
        <end position="526"/>
    </location>
</feature>
<dbReference type="InterPro" id="IPR010572">
    <property type="entry name" value="Tail_dom"/>
</dbReference>
<dbReference type="InterPro" id="IPR050149">
    <property type="entry name" value="Collagen_superfamily"/>
</dbReference>
<gene>
    <name evidence="3" type="ORF">ACFSJF_17140</name>
</gene>
<reference evidence="4" key="1">
    <citation type="journal article" date="2019" name="Int. J. Syst. Evol. Microbiol.">
        <title>The Global Catalogue of Microorganisms (GCM) 10K type strain sequencing project: providing services to taxonomists for standard genome sequencing and annotation.</title>
        <authorList>
            <consortium name="The Broad Institute Genomics Platform"/>
            <consortium name="The Broad Institute Genome Sequencing Center for Infectious Disease"/>
            <person name="Wu L."/>
            <person name="Ma J."/>
        </authorList>
    </citation>
    <scope>NUCLEOTIDE SEQUENCE [LARGE SCALE GENOMIC DNA]</scope>
    <source>
        <strain evidence="4">R28</strain>
    </source>
</reference>
<evidence type="ECO:0000259" key="2">
    <source>
        <dbReference type="Pfam" id="PF06605"/>
    </source>
</evidence>
<dbReference type="PANTHER" id="PTHR24023:SF1082">
    <property type="entry name" value="COLLAGEN TRIPLE HELIX REPEAT"/>
    <property type="match status" value="1"/>
</dbReference>
<dbReference type="NCBIfam" id="TIGR01665">
    <property type="entry name" value="put_anti_recept"/>
    <property type="match status" value="1"/>
</dbReference>
<accession>A0ABW4W4H9</accession>
<feature type="domain" description="Tail spike" evidence="2">
    <location>
        <begin position="92"/>
        <end position="340"/>
    </location>
</feature>
<evidence type="ECO:0000313" key="3">
    <source>
        <dbReference type="EMBL" id="MFD2046006.1"/>
    </source>
</evidence>
<dbReference type="RefSeq" id="WP_377557055.1">
    <property type="nucleotide sequence ID" value="NZ_JBHUHQ010000021.1"/>
</dbReference>
<evidence type="ECO:0000313" key="4">
    <source>
        <dbReference type="Proteomes" id="UP001597383"/>
    </source>
</evidence>
<dbReference type="Pfam" id="PF06605">
    <property type="entry name" value="Prophage_tail"/>
    <property type="match status" value="1"/>
</dbReference>
<dbReference type="Gene3D" id="2.60.120.260">
    <property type="entry name" value="Galactose-binding domain-like"/>
    <property type="match status" value="1"/>
</dbReference>
<feature type="region of interest" description="Disordered" evidence="1">
    <location>
        <begin position="573"/>
        <end position="598"/>
    </location>
</feature>
<feature type="compositionally biased region" description="Basic and acidic residues" evidence="1">
    <location>
        <begin position="574"/>
        <end position="583"/>
    </location>
</feature>
<organism evidence="3 4">
    <name type="scientific">Ornithinibacillus salinisoli</name>
    <dbReference type="NCBI Taxonomy" id="1848459"/>
    <lineage>
        <taxon>Bacteria</taxon>
        <taxon>Bacillati</taxon>
        <taxon>Bacillota</taxon>
        <taxon>Bacilli</taxon>
        <taxon>Bacillales</taxon>
        <taxon>Bacillaceae</taxon>
        <taxon>Ornithinibacillus</taxon>
    </lineage>
</organism>
<feature type="compositionally biased region" description="Low complexity" evidence="1">
    <location>
        <begin position="430"/>
        <end position="453"/>
    </location>
</feature>
<protein>
    <submittedName>
        <fullName evidence="3">Phage tail spike protein</fullName>
    </submittedName>
</protein>
<keyword evidence="4" id="KW-1185">Reference proteome</keyword>
<dbReference type="EMBL" id="JBHUHQ010000021">
    <property type="protein sequence ID" value="MFD2046006.1"/>
    <property type="molecule type" value="Genomic_DNA"/>
</dbReference>
<comment type="caution">
    <text evidence="3">The sequence shown here is derived from an EMBL/GenBank/DDBJ whole genome shotgun (WGS) entry which is preliminary data.</text>
</comment>
<evidence type="ECO:0000256" key="1">
    <source>
        <dbReference type="SAM" id="MobiDB-lite"/>
    </source>
</evidence>
<dbReference type="InterPro" id="IPR007119">
    <property type="entry name" value="Phage_tail_spike_N"/>
</dbReference>
<sequence length="1116" mass="124965">MIHILNHQTDEIVDFYSNKKKKFWNDVHFSSLEKYQEYLNFKILYNNSEHIQQRNRVIIPGEDGDYREFIINEALKDEQNKEVYTIASFVDDLKKEKTIQPQMFDGVAVNAFLDVVLLGTGWKRGKTDYLGIRTIPVENISYPFSVLKTGAKAFEGELNFRIETEGNKVTGRYVDLVERQGSWNGKEITVGKDLIGVKRRERSDIVTALECYGPEREDGTRLKVNVTDEDARKRWGRPANNPQHLWAVYEPQSIDEDMTEEKLRSLGETELKKRVNSVIEYEADQASIEHIFGFDHEKVRKGDTVRIKDTSYTPALYLEARVKSVERSLSNPSKKKYILGDFIEYEEEDLLKLFRSMQKVLSQKITEQQLQEYAEKIIPEQLTPPDPIEHPKWVDTSVSPPQMKLWDGENWTTVKGEKGDIGPQGSQGVEGPQGIQGLQGPQGDQGIPGEPGENGLTAYVHIAYADDALGNGFSQDATDKDYTGMYTDHSSTDSTDPSKYKWSLTKGLKGDQGIPGQPGEDGRTPYFHTAYANSADGTVDFSTTDSANKLYIGQYADYVQNDSSDPSEYAWTKIKGDKGDKGDTGSQGPEGPPGKDGIAYMGPTAPSNPGFNSTWFQTNSDGNVIAIKKWTGTNWTIYKMDVDVLSVIKLSALSADLGNVTAGDIKGVTMNLGNGTLVANDDGTVTFSNEKGTFDLTGLTVKDGSFFLEDDTTDTKYSIVPKTNLFNDHSFEMITRGDHYSGTTYLLPNRPDYFYAWGTFGSPRLISTLQSSLGLVGMFGSQAGLVRNGDYLLQSIPLMANQTYTLSSYFIPDSRIAGVAPRLLVRQYDIGGTEKNRWEQIFPEIMNKENVKRYSLTFTTPTSFADGDYFTFSVLSSDTRWAIVDGMQLVEGDYPVLYDPEIQLYNFFNAVKGSVPESMYLRNLELSGKLTVAQGGNAFDMQSKSTDDNASVYIAFSNLARRLGYFGYGSSTNNIFYITNEVGDQIRLGNNVSVQGSHSVSGTKSAVVETENYGMRKMYSLETPDSRFTTFMEMALDVGEHVIEIEPMFLETVNGFFIVPHIQNNADVAILERNETSFKVLIEKHAAEVVFEVNGKRRGYEEVYMEEFAIEGENAK</sequence>
<dbReference type="Pfam" id="PF01391">
    <property type="entry name" value="Collagen"/>
    <property type="match status" value="1"/>
</dbReference>
<dbReference type="InterPro" id="IPR008160">
    <property type="entry name" value="Collagen"/>
</dbReference>